<feature type="binding site" evidence="12">
    <location>
        <position position="161"/>
    </location>
    <ligand>
        <name>substrate</name>
    </ligand>
</feature>
<keyword evidence="10 12" id="KW-0630">Potassium</keyword>
<keyword evidence="9 12" id="KW-0460">Magnesium</keyword>
<evidence type="ECO:0000256" key="2">
    <source>
        <dbReference type="ARBA" id="ARBA00012035"/>
    </source>
</evidence>
<evidence type="ECO:0000256" key="6">
    <source>
        <dbReference type="ARBA" id="ARBA00022741"/>
    </source>
</evidence>
<feature type="binding site" evidence="12">
    <location>
        <position position="303"/>
    </location>
    <ligand>
        <name>K(+)</name>
        <dbReference type="ChEBI" id="CHEBI:29103"/>
    </ligand>
</feature>
<feature type="binding site" evidence="12">
    <location>
        <position position="306"/>
    </location>
    <ligand>
        <name>K(+)</name>
        <dbReference type="ChEBI" id="CHEBI:29103"/>
    </ligand>
</feature>
<evidence type="ECO:0000256" key="8">
    <source>
        <dbReference type="ARBA" id="ARBA00022840"/>
    </source>
</evidence>
<evidence type="ECO:0000256" key="13">
    <source>
        <dbReference type="SAM" id="MobiDB-lite"/>
    </source>
</evidence>
<dbReference type="GO" id="GO:0046872">
    <property type="term" value="F:metal ion binding"/>
    <property type="evidence" value="ECO:0007669"/>
    <property type="project" value="UniProtKB-KW"/>
</dbReference>
<keyword evidence="12" id="KW-0963">Cytoplasm</keyword>
<protein>
    <recommendedName>
        <fullName evidence="3 12">Ribokinase</fullName>
        <shortName evidence="12">RK</shortName>
        <ecNumber evidence="2 12">2.7.1.15</ecNumber>
    </recommendedName>
</protein>
<comment type="caution">
    <text evidence="12">Lacks conserved residue(s) required for the propagation of feature annotation.</text>
</comment>
<keyword evidence="8 12" id="KW-0067">ATP-binding</keyword>
<gene>
    <name evidence="12" type="primary">rbsK</name>
    <name evidence="15" type="ORF">SAMN05428946_0771</name>
</gene>
<comment type="catalytic activity">
    <reaction evidence="12">
        <text>D-ribose + ATP = D-ribose 5-phosphate + ADP + H(+)</text>
        <dbReference type="Rhea" id="RHEA:13697"/>
        <dbReference type="ChEBI" id="CHEBI:15378"/>
        <dbReference type="ChEBI" id="CHEBI:30616"/>
        <dbReference type="ChEBI" id="CHEBI:47013"/>
        <dbReference type="ChEBI" id="CHEBI:78346"/>
        <dbReference type="ChEBI" id="CHEBI:456216"/>
        <dbReference type="EC" id="2.7.1.15"/>
    </reaction>
</comment>
<dbReference type="GO" id="GO:0019303">
    <property type="term" value="P:D-ribose catabolic process"/>
    <property type="evidence" value="ECO:0007669"/>
    <property type="project" value="UniProtKB-UniRule"/>
</dbReference>
<dbReference type="InterPro" id="IPR011611">
    <property type="entry name" value="PfkB_dom"/>
</dbReference>
<feature type="binding site" evidence="12">
    <location>
        <position position="273"/>
    </location>
    <ligand>
        <name>substrate</name>
    </ligand>
</feature>
<keyword evidence="11 12" id="KW-0119">Carbohydrate metabolism</keyword>
<dbReference type="PROSITE" id="PS00584">
    <property type="entry name" value="PFKB_KINASES_2"/>
    <property type="match status" value="1"/>
</dbReference>
<evidence type="ECO:0000256" key="5">
    <source>
        <dbReference type="ARBA" id="ARBA00022723"/>
    </source>
</evidence>
<comment type="subunit">
    <text evidence="12">Homodimer.</text>
</comment>
<feature type="binding site" evidence="12">
    <location>
        <begin position="272"/>
        <end position="273"/>
    </location>
    <ligand>
        <name>ATP</name>
        <dbReference type="ChEBI" id="CHEBI:30616"/>
    </ligand>
</feature>
<evidence type="ECO:0000256" key="11">
    <source>
        <dbReference type="ARBA" id="ARBA00023277"/>
    </source>
</evidence>
<comment type="subcellular location">
    <subcellularLocation>
        <location evidence="12">Cytoplasm</location>
    </subcellularLocation>
</comment>
<dbReference type="Gene3D" id="3.40.1190.20">
    <property type="match status" value="1"/>
</dbReference>
<feature type="binding site" evidence="12">
    <location>
        <position position="269"/>
    </location>
    <ligand>
        <name>K(+)</name>
        <dbReference type="ChEBI" id="CHEBI:29103"/>
    </ligand>
</feature>
<keyword evidence="7 12" id="KW-0418">Kinase</keyword>
<dbReference type="InterPro" id="IPR002139">
    <property type="entry name" value="Ribo/fructo_kinase"/>
</dbReference>
<comment type="similarity">
    <text evidence="1">Belongs to the carbohydrate kinase pfkB family.</text>
</comment>
<keyword evidence="4 12" id="KW-0808">Transferase</keyword>
<feature type="region of interest" description="Disordered" evidence="13">
    <location>
        <begin position="1"/>
        <end position="20"/>
    </location>
</feature>
<dbReference type="NCBIfam" id="TIGR02152">
    <property type="entry name" value="D_ribokin_bact"/>
    <property type="match status" value="1"/>
</dbReference>
<evidence type="ECO:0000256" key="9">
    <source>
        <dbReference type="ARBA" id="ARBA00022842"/>
    </source>
</evidence>
<dbReference type="UniPathway" id="UPA00916">
    <property type="reaction ID" value="UER00889"/>
</dbReference>
<feature type="binding site" evidence="12">
    <location>
        <position position="308"/>
    </location>
    <ligand>
        <name>K(+)</name>
        <dbReference type="ChEBI" id="CHEBI:29103"/>
    </ligand>
</feature>
<dbReference type="EC" id="2.7.1.15" evidence="2 12"/>
<comment type="pathway">
    <text evidence="12">Carbohydrate metabolism; D-ribose degradation; D-ribose 5-phosphate from beta-D-ribopyranose: step 2/2.</text>
</comment>
<evidence type="ECO:0000256" key="4">
    <source>
        <dbReference type="ARBA" id="ARBA00022679"/>
    </source>
</evidence>
<sequence length="326" mass="33463">MLHNPHVGGTLRLPENEAGDGMDRKVTVAGSLNMDLITRTPRLPRIGETILGETIDYLPGGKGANQAVAAARLGCRVEMIGAVGKDAFGDALLAGLQSDGIGTNSVRRTNTPTGIANIFSIGGDNCITVVPGANGTVTPGSLDERAMAAIRGSDVVLMQLEIPIGTVSHVLSEAKSSGVVTILNPAPAQALSGSLLACVDYLTPNETEFELLAGRGFTSDAELALLMSEWEGLHGHTLIVTLGDRGCAYLEDGALRLIAPPSVDVVDTTGAGDCFNGALAAGIAGGWPLDRSLRYAVAASSLAVTKFGAQAGMPRMEEVHSGHGAD</sequence>
<dbReference type="InterPro" id="IPR029056">
    <property type="entry name" value="Ribokinase-like"/>
</dbReference>
<comment type="activity regulation">
    <text evidence="12">Activated by a monovalent cation that binds near, but not in, the active site. The most likely occupant of the site in vivo is potassium. Ion binding induces a conformational change that may alter substrate affinity.</text>
</comment>
<reference evidence="16" key="1">
    <citation type="submission" date="2017-01" db="EMBL/GenBank/DDBJ databases">
        <authorList>
            <person name="Varghese N."/>
            <person name="Submissions S."/>
        </authorList>
    </citation>
    <scope>NUCLEOTIDE SEQUENCE [LARGE SCALE GENOMIC DNA]</scope>
    <source>
        <strain evidence="16">MNA4</strain>
    </source>
</reference>
<evidence type="ECO:0000256" key="3">
    <source>
        <dbReference type="ARBA" id="ARBA00016943"/>
    </source>
</evidence>
<dbReference type="InterPro" id="IPR002173">
    <property type="entry name" value="Carboh/pur_kinase_PfkB_CS"/>
</dbReference>
<feature type="binding site" evidence="12">
    <location>
        <position position="205"/>
    </location>
    <ligand>
        <name>ATP</name>
        <dbReference type="ChEBI" id="CHEBI:30616"/>
    </ligand>
</feature>
<feature type="active site" description="Proton acceptor" evidence="12">
    <location>
        <position position="273"/>
    </location>
</feature>
<evidence type="ECO:0000313" key="15">
    <source>
        <dbReference type="EMBL" id="SIT71732.1"/>
    </source>
</evidence>
<evidence type="ECO:0000256" key="10">
    <source>
        <dbReference type="ARBA" id="ARBA00022958"/>
    </source>
</evidence>
<feature type="binding site" evidence="12">
    <location>
        <begin position="61"/>
        <end position="65"/>
    </location>
    <ligand>
        <name>substrate</name>
    </ligand>
</feature>
<evidence type="ECO:0000313" key="16">
    <source>
        <dbReference type="Proteomes" id="UP000187550"/>
    </source>
</evidence>
<dbReference type="PANTHER" id="PTHR10584">
    <property type="entry name" value="SUGAR KINASE"/>
    <property type="match status" value="1"/>
</dbReference>
<accession>A0A1U7PKF5</accession>
<feature type="domain" description="Carbohydrate kinase PfkB" evidence="14">
    <location>
        <begin position="24"/>
        <end position="314"/>
    </location>
</feature>
<evidence type="ECO:0000256" key="7">
    <source>
        <dbReference type="ARBA" id="ARBA00022777"/>
    </source>
</evidence>
<comment type="function">
    <text evidence="12">Catalyzes the phosphorylation of ribose at O-5 in a reaction requiring ATP and magnesium. The resulting D-ribose-5-phosphate can then be used either for sythesis of nucleotides, histidine, and tryptophan, or as a component of the pentose phosphate pathway.</text>
</comment>
<dbReference type="PRINTS" id="PR00990">
    <property type="entry name" value="RIBOKINASE"/>
</dbReference>
<dbReference type="Proteomes" id="UP000187550">
    <property type="component" value="Unassembled WGS sequence"/>
</dbReference>
<evidence type="ECO:0000256" key="12">
    <source>
        <dbReference type="HAMAP-Rule" id="MF_01987"/>
    </source>
</evidence>
<organism evidence="15 16">
    <name type="scientific">Edaphobacillus lindanitolerans</name>
    <dbReference type="NCBI Taxonomy" id="550447"/>
    <lineage>
        <taxon>Bacteria</taxon>
        <taxon>Bacillati</taxon>
        <taxon>Bacillota</taxon>
        <taxon>Bacilli</taxon>
        <taxon>Bacillales</taxon>
        <taxon>Bacillaceae</taxon>
        <taxon>Edaphobacillus</taxon>
    </lineage>
</organism>
<dbReference type="GO" id="GO:0005829">
    <property type="term" value="C:cytosol"/>
    <property type="evidence" value="ECO:0007669"/>
    <property type="project" value="TreeGrafter"/>
</dbReference>
<dbReference type="SUPFAM" id="SSF53613">
    <property type="entry name" value="Ribokinase-like"/>
    <property type="match status" value="1"/>
</dbReference>
<keyword evidence="5 12" id="KW-0479">Metal-binding</keyword>
<dbReference type="GO" id="GO:0004747">
    <property type="term" value="F:ribokinase activity"/>
    <property type="evidence" value="ECO:0007669"/>
    <property type="project" value="UniProtKB-UniRule"/>
</dbReference>
<feature type="binding site" evidence="12">
    <location>
        <position position="267"/>
    </location>
    <ligand>
        <name>K(+)</name>
        <dbReference type="ChEBI" id="CHEBI:29103"/>
    </ligand>
</feature>
<proteinExistence type="inferred from homology"/>
<keyword evidence="6 12" id="KW-0547">Nucleotide-binding</keyword>
<dbReference type="PANTHER" id="PTHR10584:SF166">
    <property type="entry name" value="RIBOKINASE"/>
    <property type="match status" value="1"/>
</dbReference>
<dbReference type="CDD" id="cd01174">
    <property type="entry name" value="ribokinase"/>
    <property type="match status" value="1"/>
</dbReference>
<dbReference type="AlphaFoldDB" id="A0A1U7PKF5"/>
<evidence type="ECO:0000256" key="1">
    <source>
        <dbReference type="ARBA" id="ARBA00005380"/>
    </source>
</evidence>
<name>A0A1U7PKF5_9BACI</name>
<feature type="binding site" evidence="12">
    <location>
        <begin position="241"/>
        <end position="246"/>
    </location>
    <ligand>
        <name>ATP</name>
        <dbReference type="ChEBI" id="CHEBI:30616"/>
    </ligand>
</feature>
<dbReference type="InterPro" id="IPR011877">
    <property type="entry name" value="Ribokinase"/>
</dbReference>
<dbReference type="EMBL" id="FTPL01000001">
    <property type="protein sequence ID" value="SIT71732.1"/>
    <property type="molecule type" value="Genomic_DNA"/>
</dbReference>
<feature type="binding site" evidence="12">
    <location>
        <begin position="33"/>
        <end position="35"/>
    </location>
    <ligand>
        <name>substrate</name>
    </ligand>
</feature>
<dbReference type="HAMAP" id="MF_01987">
    <property type="entry name" value="Ribokinase"/>
    <property type="match status" value="1"/>
</dbReference>
<comment type="cofactor">
    <cofactor evidence="12">
        <name>Mg(2+)</name>
        <dbReference type="ChEBI" id="CHEBI:18420"/>
    </cofactor>
    <text evidence="12">Requires a divalent cation, most likely magnesium in vivo, as an electrophilic catalyst to aid phosphoryl group transfer. It is the chelate of the metal and the nucleotide that is the actual substrate.</text>
</comment>
<keyword evidence="16" id="KW-1185">Reference proteome</keyword>
<dbReference type="STRING" id="550447.SAMN05428946_0771"/>
<comment type="similarity">
    <text evidence="12">Belongs to the carbohydrate kinase PfkB family. Ribokinase subfamily.</text>
</comment>
<dbReference type="Pfam" id="PF00294">
    <property type="entry name" value="PfkB"/>
    <property type="match status" value="1"/>
</dbReference>
<evidence type="ECO:0000259" key="14">
    <source>
        <dbReference type="Pfam" id="PF00294"/>
    </source>
</evidence>
<dbReference type="GO" id="GO:0005524">
    <property type="term" value="F:ATP binding"/>
    <property type="evidence" value="ECO:0007669"/>
    <property type="project" value="UniProtKB-UniRule"/>
</dbReference>